<dbReference type="EMBL" id="JGZD01000009">
    <property type="protein sequence ID" value="KFI72615.1"/>
    <property type="molecule type" value="Genomic_DNA"/>
</dbReference>
<keyword evidence="5" id="KW-1185">Reference proteome</keyword>
<evidence type="ECO:0000256" key="2">
    <source>
        <dbReference type="SAM" id="MobiDB-lite"/>
    </source>
</evidence>
<evidence type="ECO:0000313" key="4">
    <source>
        <dbReference type="EMBL" id="KFI72615.1"/>
    </source>
</evidence>
<gene>
    <name evidence="4" type="ORF">BMIN_0513</name>
</gene>
<dbReference type="InterPro" id="IPR010273">
    <property type="entry name" value="DUF881"/>
</dbReference>
<organism evidence="4 5">
    <name type="scientific">Bifidobacterium minimum</name>
    <dbReference type="NCBI Taxonomy" id="1693"/>
    <lineage>
        <taxon>Bacteria</taxon>
        <taxon>Bacillati</taxon>
        <taxon>Actinomycetota</taxon>
        <taxon>Actinomycetes</taxon>
        <taxon>Bifidobacteriales</taxon>
        <taxon>Bifidobacteriaceae</taxon>
        <taxon>Bifidobacterium</taxon>
    </lineage>
</organism>
<dbReference type="GO" id="GO:0005886">
    <property type="term" value="C:plasma membrane"/>
    <property type="evidence" value="ECO:0007669"/>
    <property type="project" value="TreeGrafter"/>
</dbReference>
<evidence type="ECO:0008006" key="6">
    <source>
        <dbReference type="Google" id="ProtNLM"/>
    </source>
</evidence>
<keyword evidence="3" id="KW-0812">Transmembrane</keyword>
<dbReference type="eggNOG" id="COG3879">
    <property type="taxonomic scope" value="Bacteria"/>
</dbReference>
<sequence length="323" mass="34509">MERDGGPEPISLPVEPDRALLRRRAVFSRQAWGLGPHHVSGPDTAGGRSPVPRRHARDSSLRLIDDLTNRSVDPMFVDSLLAPAARPPLTVWLTRTVVFLICVGVGLFGSAFVRQLNTDPRKEVRMSLAAELEQQTDTLNGLDTEVSQLRSRVDSQSKKLGSNQQDETLTEDELVNGLVPVTGKGITLTIANPLAAADDGASTRVGTSQLRVVTDSDLQTFVSILWQAGAEAISINGYRIGVQTSVRTAGQTILVGVNGVQSPYRIEAIGNPSTLASAVSSSTQHDLYAAFAKAGITPHVDKSSSLTMDAAGFGDVTFATRRD</sequence>
<feature type="region of interest" description="Disordered" evidence="2">
    <location>
        <begin position="35"/>
        <end position="59"/>
    </location>
</feature>
<comment type="caution">
    <text evidence="4">The sequence shown here is derived from an EMBL/GenBank/DDBJ whole genome shotgun (WGS) entry which is preliminary data.</text>
</comment>
<dbReference type="PANTHER" id="PTHR37313">
    <property type="entry name" value="UPF0749 PROTEIN RV1825"/>
    <property type="match status" value="1"/>
</dbReference>
<comment type="similarity">
    <text evidence="1">Belongs to the UPF0749 family.</text>
</comment>
<dbReference type="Gene3D" id="3.30.70.1880">
    <property type="entry name" value="Protein of unknown function DUF881"/>
    <property type="match status" value="1"/>
</dbReference>
<dbReference type="RefSeq" id="WP_022860636.1">
    <property type="nucleotide sequence ID" value="NZ_JGZD01000009.1"/>
</dbReference>
<dbReference type="PANTHER" id="PTHR37313:SF1">
    <property type="entry name" value="UPF0749 PROTEIN RV1823"/>
    <property type="match status" value="1"/>
</dbReference>
<proteinExistence type="inferred from homology"/>
<accession>A0A087BNL5</accession>
<evidence type="ECO:0000256" key="1">
    <source>
        <dbReference type="ARBA" id="ARBA00009108"/>
    </source>
</evidence>
<evidence type="ECO:0000256" key="3">
    <source>
        <dbReference type="SAM" id="Phobius"/>
    </source>
</evidence>
<name>A0A087BNL5_9BIFI</name>
<reference evidence="4 5" key="1">
    <citation type="submission" date="2014-03" db="EMBL/GenBank/DDBJ databases">
        <title>Genomics of Bifidobacteria.</title>
        <authorList>
            <person name="Ventura M."/>
            <person name="Milani C."/>
            <person name="Lugli G.A."/>
        </authorList>
    </citation>
    <scope>NUCLEOTIDE SEQUENCE [LARGE SCALE GENOMIC DNA]</scope>
    <source>
        <strain evidence="4 5">LMG 11592</strain>
    </source>
</reference>
<dbReference type="AlphaFoldDB" id="A0A087BNL5"/>
<dbReference type="Proteomes" id="UP000029014">
    <property type="component" value="Unassembled WGS sequence"/>
</dbReference>
<dbReference type="Pfam" id="PF05949">
    <property type="entry name" value="DUF881"/>
    <property type="match status" value="1"/>
</dbReference>
<evidence type="ECO:0000313" key="5">
    <source>
        <dbReference type="Proteomes" id="UP000029014"/>
    </source>
</evidence>
<keyword evidence="3" id="KW-1133">Transmembrane helix</keyword>
<dbReference type="STRING" id="1693.BMIN_0513"/>
<protein>
    <recommendedName>
        <fullName evidence="6">DUF881 domain-containing protein</fullName>
    </recommendedName>
</protein>
<feature type="transmembrane region" description="Helical" evidence="3">
    <location>
        <begin position="92"/>
        <end position="113"/>
    </location>
</feature>
<keyword evidence="3" id="KW-0472">Membrane</keyword>